<feature type="region of interest" description="Disordered" evidence="1">
    <location>
        <begin position="289"/>
        <end position="395"/>
    </location>
</feature>
<dbReference type="EMBL" id="KN817605">
    <property type="protein sequence ID" value="KJA17342.1"/>
    <property type="molecule type" value="Genomic_DNA"/>
</dbReference>
<evidence type="ECO:0000313" key="2">
    <source>
        <dbReference type="EMBL" id="KJA17342.1"/>
    </source>
</evidence>
<evidence type="ECO:0000256" key="1">
    <source>
        <dbReference type="SAM" id="MobiDB-lite"/>
    </source>
</evidence>
<feature type="region of interest" description="Disordered" evidence="1">
    <location>
        <begin position="132"/>
        <end position="154"/>
    </location>
</feature>
<gene>
    <name evidence="2" type="ORF">HYPSUDRAFT_70790</name>
</gene>
<feature type="region of interest" description="Disordered" evidence="1">
    <location>
        <begin position="401"/>
        <end position="420"/>
    </location>
</feature>
<reference evidence="3" key="1">
    <citation type="submission" date="2014-04" db="EMBL/GenBank/DDBJ databases">
        <title>Evolutionary Origins and Diversification of the Mycorrhizal Mutualists.</title>
        <authorList>
            <consortium name="DOE Joint Genome Institute"/>
            <consortium name="Mycorrhizal Genomics Consortium"/>
            <person name="Kohler A."/>
            <person name="Kuo A."/>
            <person name="Nagy L.G."/>
            <person name="Floudas D."/>
            <person name="Copeland A."/>
            <person name="Barry K.W."/>
            <person name="Cichocki N."/>
            <person name="Veneault-Fourrey C."/>
            <person name="LaButti K."/>
            <person name="Lindquist E.A."/>
            <person name="Lipzen A."/>
            <person name="Lundell T."/>
            <person name="Morin E."/>
            <person name="Murat C."/>
            <person name="Riley R."/>
            <person name="Ohm R."/>
            <person name="Sun H."/>
            <person name="Tunlid A."/>
            <person name="Henrissat B."/>
            <person name="Grigoriev I.V."/>
            <person name="Hibbett D.S."/>
            <person name="Martin F."/>
        </authorList>
    </citation>
    <scope>NUCLEOTIDE SEQUENCE [LARGE SCALE GENOMIC DNA]</scope>
    <source>
        <strain evidence="3">FD-334 SS-4</strain>
    </source>
</reference>
<protein>
    <submittedName>
        <fullName evidence="2">Uncharacterized protein</fullName>
    </submittedName>
</protein>
<name>A0A0D2KRS1_HYPSF</name>
<keyword evidence="3" id="KW-1185">Reference proteome</keyword>
<organism evidence="2 3">
    <name type="scientific">Hypholoma sublateritium (strain FD-334 SS-4)</name>
    <dbReference type="NCBI Taxonomy" id="945553"/>
    <lineage>
        <taxon>Eukaryota</taxon>
        <taxon>Fungi</taxon>
        <taxon>Dikarya</taxon>
        <taxon>Basidiomycota</taxon>
        <taxon>Agaricomycotina</taxon>
        <taxon>Agaricomycetes</taxon>
        <taxon>Agaricomycetidae</taxon>
        <taxon>Agaricales</taxon>
        <taxon>Agaricineae</taxon>
        <taxon>Strophariaceae</taxon>
        <taxon>Hypholoma</taxon>
    </lineage>
</organism>
<feature type="compositionally biased region" description="Basic and acidic residues" evidence="1">
    <location>
        <begin position="464"/>
        <end position="481"/>
    </location>
</feature>
<feature type="region of interest" description="Disordered" evidence="1">
    <location>
        <begin position="464"/>
        <end position="487"/>
    </location>
</feature>
<dbReference type="Proteomes" id="UP000054270">
    <property type="component" value="Unassembled WGS sequence"/>
</dbReference>
<sequence>MIDTRAFRHCRSNDWGVEPFIIDPPTSSVLFQTWITTDRFKSLSPWVKRMYAKRFNVPDENALRIPEIDDLFCRFNKRLPMFPDFMEWICDAASTDHRKLIAKPVYGGKPVYDEGDCIKSVFSGEPEDPDYSPWLPTRPLVTDMPRSSAGHRKPYDDEDMLTTILGNLAVQQATLHFRLQHYTGATKALYSKVERIRTEIASERRKVATEANVGAPRRLPPEGPTSSAGRRRPKVAQEPFDMDKKHIELSEAKAALSRAFHKIQGIQSELQAELYKSNEVLATIRSMKRSTLPTEEPPSQAAPLAQVGPDSRRTPHASQNDAPLPYNTEDEPHRPSKRSRDDIETHGANHGGEISSGAARKRRRLPQPQAGASGTKPPPGVPTTPRTLKRTRDEADIDAPAVLSVADSTSDGLPPAAKKARSARSNAKRVLINRDTGACEYVWDADEAIIVLRRWEVEQERAEAEARKRAEADARKRAEVKNRKRAAGPSLKESIVASAAAFGRKVWGSVS</sequence>
<feature type="region of interest" description="Disordered" evidence="1">
    <location>
        <begin position="205"/>
        <end position="244"/>
    </location>
</feature>
<accession>A0A0D2KRS1</accession>
<evidence type="ECO:0000313" key="3">
    <source>
        <dbReference type="Proteomes" id="UP000054270"/>
    </source>
</evidence>
<dbReference type="AlphaFoldDB" id="A0A0D2KRS1"/>
<feature type="compositionally biased region" description="Basic and acidic residues" evidence="1">
    <location>
        <begin position="330"/>
        <end position="347"/>
    </location>
</feature>
<proteinExistence type="predicted"/>